<dbReference type="Proteomes" id="UP000548476">
    <property type="component" value="Unassembled WGS sequence"/>
</dbReference>
<keyword evidence="2" id="KW-1185">Reference proteome</keyword>
<gene>
    <name evidence="1" type="ORF">HNR73_000924</name>
</gene>
<dbReference type="EMBL" id="JACHGT010000002">
    <property type="protein sequence ID" value="MBB6033077.1"/>
    <property type="molecule type" value="Genomic_DNA"/>
</dbReference>
<dbReference type="RefSeq" id="WP_184785991.1">
    <property type="nucleotide sequence ID" value="NZ_BONT01000022.1"/>
</dbReference>
<evidence type="ECO:0000313" key="1">
    <source>
        <dbReference type="EMBL" id="MBB6033077.1"/>
    </source>
</evidence>
<comment type="caution">
    <text evidence="1">The sequence shown here is derived from an EMBL/GenBank/DDBJ whole genome shotgun (WGS) entry which is preliminary data.</text>
</comment>
<organism evidence="1 2">
    <name type="scientific">Phytomonospora endophytica</name>
    <dbReference type="NCBI Taxonomy" id="714109"/>
    <lineage>
        <taxon>Bacteria</taxon>
        <taxon>Bacillati</taxon>
        <taxon>Actinomycetota</taxon>
        <taxon>Actinomycetes</taxon>
        <taxon>Micromonosporales</taxon>
        <taxon>Micromonosporaceae</taxon>
        <taxon>Phytomonospora</taxon>
    </lineage>
</organism>
<proteinExistence type="predicted"/>
<evidence type="ECO:0000313" key="2">
    <source>
        <dbReference type="Proteomes" id="UP000548476"/>
    </source>
</evidence>
<sequence>MDNAAPGGLVVSAPRLLAEVEHLARVLGSADGLAVIAEAARLSMRSGAALVTAYV</sequence>
<protein>
    <submittedName>
        <fullName evidence="1">Uncharacterized protein</fullName>
    </submittedName>
</protein>
<reference evidence="1 2" key="1">
    <citation type="submission" date="2020-08" db="EMBL/GenBank/DDBJ databases">
        <title>Genomic Encyclopedia of Type Strains, Phase IV (KMG-IV): sequencing the most valuable type-strain genomes for metagenomic binning, comparative biology and taxonomic classification.</title>
        <authorList>
            <person name="Goeker M."/>
        </authorList>
    </citation>
    <scope>NUCLEOTIDE SEQUENCE [LARGE SCALE GENOMIC DNA]</scope>
    <source>
        <strain evidence="1 2">YIM 65646</strain>
    </source>
</reference>
<dbReference type="AlphaFoldDB" id="A0A841FIV2"/>
<name>A0A841FIV2_9ACTN</name>
<accession>A0A841FIV2</accession>